<proteinExistence type="predicted"/>
<keyword evidence="1" id="KW-0812">Transmembrane</keyword>
<keyword evidence="4" id="KW-1185">Reference proteome</keyword>
<comment type="caution">
    <text evidence="3">The sequence shown here is derived from an EMBL/GenBank/DDBJ whole genome shotgun (WGS) entry which is preliminary data.</text>
</comment>
<organism evidence="3 4">
    <name type="scientific">Roseateles aquae</name>
    <dbReference type="NCBI Taxonomy" id="3077235"/>
    <lineage>
        <taxon>Bacteria</taxon>
        <taxon>Pseudomonadati</taxon>
        <taxon>Pseudomonadota</taxon>
        <taxon>Betaproteobacteria</taxon>
        <taxon>Burkholderiales</taxon>
        <taxon>Sphaerotilaceae</taxon>
        <taxon>Roseateles</taxon>
    </lineage>
</organism>
<evidence type="ECO:0000313" key="4">
    <source>
        <dbReference type="Proteomes" id="UP001246372"/>
    </source>
</evidence>
<dbReference type="InterPro" id="IPR000160">
    <property type="entry name" value="GGDEF_dom"/>
</dbReference>
<evidence type="ECO:0000259" key="2">
    <source>
        <dbReference type="PROSITE" id="PS50887"/>
    </source>
</evidence>
<dbReference type="SMART" id="SM00267">
    <property type="entry name" value="GGDEF"/>
    <property type="match status" value="1"/>
</dbReference>
<dbReference type="Pfam" id="PF00990">
    <property type="entry name" value="GGDEF"/>
    <property type="match status" value="1"/>
</dbReference>
<feature type="transmembrane region" description="Helical" evidence="1">
    <location>
        <begin position="164"/>
        <end position="185"/>
    </location>
</feature>
<dbReference type="InterPro" id="IPR043128">
    <property type="entry name" value="Rev_trsase/Diguanyl_cyclase"/>
</dbReference>
<dbReference type="Gene3D" id="3.30.70.270">
    <property type="match status" value="1"/>
</dbReference>
<keyword evidence="3" id="KW-0548">Nucleotidyltransferase</keyword>
<dbReference type="RefSeq" id="WP_315651745.1">
    <property type="nucleotide sequence ID" value="NZ_JAVXZY010000007.1"/>
</dbReference>
<sequence>MQPTPLATSPMPDSEMLRLRQEFVDASWWLTLVYALISSALLPARAWLLGSWRLSDSIIFLFIAGYLLAFGQRRRLGGWWRDSPPVLVMMLGGSTGLLGNGLLGSGLMTLIFANTLVAVLFGRRVVWIAFLYTMGVVLLAAWLYASGRLPPRVSSDYSSSPLAWLMAISSGTLMSFLVLHFVSLYRQRVEALHERLRVQSEEIARLAHHDELTGLPSLRLARDRLRMACHQAERQRSKAALLFIDLDGFKRINDSAGHEAGDEVLRVVAARMVEAVRSVDTVARLGGDEFIVILSGVPDARTATEVAQKIVAAAAAPIPWQGCTLQIGASIGIALYPEHSDTPEDLLRRADSAMYSVKRGGKNGYALHEEPRTPGHTCQPC</sequence>
<dbReference type="PANTHER" id="PTHR46663">
    <property type="entry name" value="DIGUANYLATE CYCLASE DGCT-RELATED"/>
    <property type="match status" value="1"/>
</dbReference>
<name>A0ABU3PE26_9BURK</name>
<feature type="transmembrane region" description="Helical" evidence="1">
    <location>
        <begin position="91"/>
        <end position="113"/>
    </location>
</feature>
<dbReference type="GO" id="GO:0052621">
    <property type="term" value="F:diguanylate cyclase activity"/>
    <property type="evidence" value="ECO:0007669"/>
    <property type="project" value="UniProtKB-EC"/>
</dbReference>
<dbReference type="NCBIfam" id="TIGR00254">
    <property type="entry name" value="GGDEF"/>
    <property type="match status" value="1"/>
</dbReference>
<protein>
    <submittedName>
        <fullName evidence="3">GGDEF domain-containing protein</fullName>
        <ecNumber evidence="3">2.7.7.65</ecNumber>
    </submittedName>
</protein>
<dbReference type="EMBL" id="JAVXZY010000007">
    <property type="protein sequence ID" value="MDT9000857.1"/>
    <property type="molecule type" value="Genomic_DNA"/>
</dbReference>
<feature type="transmembrane region" description="Helical" evidence="1">
    <location>
        <begin position="26"/>
        <end position="42"/>
    </location>
</feature>
<dbReference type="InterPro" id="IPR052163">
    <property type="entry name" value="DGC-Regulatory_Protein"/>
</dbReference>
<dbReference type="EC" id="2.7.7.65" evidence="3"/>
<dbReference type="Proteomes" id="UP001246372">
    <property type="component" value="Unassembled WGS sequence"/>
</dbReference>
<dbReference type="InterPro" id="IPR029787">
    <property type="entry name" value="Nucleotide_cyclase"/>
</dbReference>
<feature type="transmembrane region" description="Helical" evidence="1">
    <location>
        <begin position="125"/>
        <end position="144"/>
    </location>
</feature>
<keyword evidence="1" id="KW-1133">Transmembrane helix</keyword>
<dbReference type="CDD" id="cd01949">
    <property type="entry name" value="GGDEF"/>
    <property type="match status" value="1"/>
</dbReference>
<evidence type="ECO:0000256" key="1">
    <source>
        <dbReference type="SAM" id="Phobius"/>
    </source>
</evidence>
<feature type="transmembrane region" description="Helical" evidence="1">
    <location>
        <begin position="54"/>
        <end position="71"/>
    </location>
</feature>
<dbReference type="PROSITE" id="PS50887">
    <property type="entry name" value="GGDEF"/>
    <property type="match status" value="1"/>
</dbReference>
<feature type="domain" description="GGDEF" evidence="2">
    <location>
        <begin position="237"/>
        <end position="370"/>
    </location>
</feature>
<accession>A0ABU3PE26</accession>
<evidence type="ECO:0000313" key="3">
    <source>
        <dbReference type="EMBL" id="MDT9000857.1"/>
    </source>
</evidence>
<reference evidence="3" key="1">
    <citation type="submission" date="2023-09" db="EMBL/GenBank/DDBJ databases">
        <title>Paucibacter sp. APW11 Genome sequencing and assembly.</title>
        <authorList>
            <person name="Kim I."/>
        </authorList>
    </citation>
    <scope>NUCLEOTIDE SEQUENCE</scope>
    <source>
        <strain evidence="3">APW11</strain>
    </source>
</reference>
<gene>
    <name evidence="3" type="ORF">RQP53_16395</name>
</gene>
<keyword evidence="1" id="KW-0472">Membrane</keyword>
<dbReference type="SUPFAM" id="SSF55073">
    <property type="entry name" value="Nucleotide cyclase"/>
    <property type="match status" value="1"/>
</dbReference>
<keyword evidence="3" id="KW-0808">Transferase</keyword>
<dbReference type="PANTHER" id="PTHR46663:SF2">
    <property type="entry name" value="GGDEF DOMAIN-CONTAINING PROTEIN"/>
    <property type="match status" value="1"/>
</dbReference>